<keyword evidence="1" id="KW-0472">Membrane</keyword>
<dbReference type="InterPro" id="IPR005135">
    <property type="entry name" value="Endo/exonuclease/phosphatase"/>
</dbReference>
<dbReference type="AlphaFoldDB" id="A0A8X6RB52"/>
<gene>
    <name evidence="3" type="primary">NCL1_39713</name>
    <name evidence="3" type="ORF">TNCV_1339861</name>
</gene>
<proteinExistence type="predicted"/>
<evidence type="ECO:0000313" key="3">
    <source>
        <dbReference type="EMBL" id="GFX89287.1"/>
    </source>
</evidence>
<dbReference type="Proteomes" id="UP000887159">
    <property type="component" value="Unassembled WGS sequence"/>
</dbReference>
<keyword evidence="1" id="KW-0812">Transmembrane</keyword>
<dbReference type="SUPFAM" id="SSF56219">
    <property type="entry name" value="DNase I-like"/>
    <property type="match status" value="1"/>
</dbReference>
<evidence type="ECO:0000256" key="1">
    <source>
        <dbReference type="SAM" id="Phobius"/>
    </source>
</evidence>
<keyword evidence="4" id="KW-1185">Reference proteome</keyword>
<dbReference type="Gene3D" id="3.60.10.10">
    <property type="entry name" value="Endonuclease/exonuclease/phosphatase"/>
    <property type="match status" value="1"/>
</dbReference>
<keyword evidence="1" id="KW-1133">Transmembrane helix</keyword>
<protein>
    <recommendedName>
        <fullName evidence="2">Endonuclease/exonuclease/phosphatase domain-containing protein</fullName>
    </recommendedName>
</protein>
<accession>A0A8X6RB52</accession>
<dbReference type="GO" id="GO:0003824">
    <property type="term" value="F:catalytic activity"/>
    <property type="evidence" value="ECO:0007669"/>
    <property type="project" value="InterPro"/>
</dbReference>
<evidence type="ECO:0000313" key="4">
    <source>
        <dbReference type="Proteomes" id="UP000887159"/>
    </source>
</evidence>
<dbReference type="InterPro" id="IPR036691">
    <property type="entry name" value="Endo/exonu/phosph_ase_sf"/>
</dbReference>
<dbReference type="Pfam" id="PF14529">
    <property type="entry name" value="Exo_endo_phos_2"/>
    <property type="match status" value="1"/>
</dbReference>
<comment type="caution">
    <text evidence="3">The sequence shown here is derived from an EMBL/GenBank/DDBJ whole genome shotgun (WGS) entry which is preliminary data.</text>
</comment>
<organism evidence="3 4">
    <name type="scientific">Trichonephila clavipes</name>
    <name type="common">Golden silk orbweaver</name>
    <name type="synonym">Nephila clavipes</name>
    <dbReference type="NCBI Taxonomy" id="2585209"/>
    <lineage>
        <taxon>Eukaryota</taxon>
        <taxon>Metazoa</taxon>
        <taxon>Ecdysozoa</taxon>
        <taxon>Arthropoda</taxon>
        <taxon>Chelicerata</taxon>
        <taxon>Arachnida</taxon>
        <taxon>Araneae</taxon>
        <taxon>Araneomorphae</taxon>
        <taxon>Entelegynae</taxon>
        <taxon>Araneoidea</taxon>
        <taxon>Nephilidae</taxon>
        <taxon>Trichonephila</taxon>
    </lineage>
</organism>
<feature type="transmembrane region" description="Helical" evidence="1">
    <location>
        <begin position="586"/>
        <end position="607"/>
    </location>
</feature>
<dbReference type="PANTHER" id="PTHR33273">
    <property type="entry name" value="DOMAIN-CONTAINING PROTEIN, PUTATIVE-RELATED"/>
    <property type="match status" value="1"/>
</dbReference>
<reference evidence="3" key="1">
    <citation type="submission" date="2020-08" db="EMBL/GenBank/DDBJ databases">
        <title>Multicomponent nature underlies the extraordinary mechanical properties of spider dragline silk.</title>
        <authorList>
            <person name="Kono N."/>
            <person name="Nakamura H."/>
            <person name="Mori M."/>
            <person name="Yoshida Y."/>
            <person name="Ohtoshi R."/>
            <person name="Malay A.D."/>
            <person name="Moran D.A.P."/>
            <person name="Tomita M."/>
            <person name="Numata K."/>
            <person name="Arakawa K."/>
        </authorList>
    </citation>
    <scope>NUCLEOTIDE SEQUENCE</scope>
</reference>
<evidence type="ECO:0000259" key="2">
    <source>
        <dbReference type="Pfam" id="PF14529"/>
    </source>
</evidence>
<sequence>MAAIDVDASFRSLEDCFENLENVLNCAGNPSKKLHEDARTALGKLKSYISKSVNGFADLKNSDVASASFAKPSYASIVAPSIFENASHSLNNVIVCANESNFTSEEVRQIIRTELNPRKIQVGVKKMRTINNNRMLVQCVSKEDKDRFLTAIKEKTNTLKVSSPMKRNSNVLLKNLSNEISDHDVLQLLKDQNPELEEKVQLWEETKIRFTLKKFESSRHLVLEMNPNCRNLCLNLKFLRANWNVCKVQDFIAINRCFKCLGYHHKAADCQNGLCCFKCAEEHKSSECNLSTQVCVNCIRFNKKTRDPNKKVNVNHKPYSSCSNAIHLWRNLFHPRQLMNSFFSQPHLRILQLNLHKSKSATQQLILNMEARNIDVAMVQEPHSYKGSLPGFPSSYRVFFSHSFDMIKADIIVRNRNISTFLDQNYLDYNLVTVRLNINRVSFLFASYYFEPSKNIDFDLQKINQIFSSMPINRLVWSMDANSKSETWFSPFSDSRGTKLIEFISAHNLFVIKEDCGPTFCGSRGSSYIDVTAVGTDLLEDVFCWHLPDYDSLSDHKAIEFDIALDFNSPTNDGDSCIFNLKKANWKLFMTHLNFYCPVLVISLSLAKIQNLYMISQRN</sequence>
<dbReference type="EMBL" id="BMAU01021069">
    <property type="protein sequence ID" value="GFX89287.1"/>
    <property type="molecule type" value="Genomic_DNA"/>
</dbReference>
<dbReference type="PANTHER" id="PTHR33273:SF2">
    <property type="entry name" value="ENDONUCLEASE_EXONUCLEASE_PHOSPHATASE DOMAIN-CONTAINING PROTEIN"/>
    <property type="match status" value="1"/>
</dbReference>
<name>A0A8X6RB52_TRICX</name>
<feature type="domain" description="Endonuclease/exonuclease/phosphatase" evidence="2">
    <location>
        <begin position="444"/>
        <end position="559"/>
    </location>
</feature>